<dbReference type="PANTHER" id="PTHR12771:SF51">
    <property type="entry name" value="LD01482P"/>
    <property type="match status" value="1"/>
</dbReference>
<dbReference type="PROSITE" id="PS51335">
    <property type="entry name" value="ELMO"/>
    <property type="match status" value="1"/>
</dbReference>
<organism evidence="2">
    <name type="scientific">Lepeophtheirus salmonis</name>
    <name type="common">Salmon louse</name>
    <name type="synonym">Caligus salmonis</name>
    <dbReference type="NCBI Taxonomy" id="72036"/>
    <lineage>
        <taxon>Eukaryota</taxon>
        <taxon>Metazoa</taxon>
        <taxon>Ecdysozoa</taxon>
        <taxon>Arthropoda</taxon>
        <taxon>Crustacea</taxon>
        <taxon>Multicrustacea</taxon>
        <taxon>Hexanauplia</taxon>
        <taxon>Copepoda</taxon>
        <taxon>Siphonostomatoida</taxon>
        <taxon>Caligidae</taxon>
        <taxon>Lepeophtheirus</taxon>
    </lineage>
</organism>
<dbReference type="OrthoDB" id="67155at2759"/>
<proteinExistence type="predicted"/>
<evidence type="ECO:0000259" key="1">
    <source>
        <dbReference type="PROSITE" id="PS51335"/>
    </source>
</evidence>
<evidence type="ECO:0000313" key="2">
    <source>
        <dbReference type="EMBL" id="CDW23580.1"/>
    </source>
</evidence>
<dbReference type="GO" id="GO:0005096">
    <property type="term" value="F:GTPase activator activity"/>
    <property type="evidence" value="ECO:0007669"/>
    <property type="project" value="TreeGrafter"/>
</dbReference>
<dbReference type="EMBL" id="HACA01006219">
    <property type="protein sequence ID" value="CDW23580.1"/>
    <property type="molecule type" value="Transcribed_RNA"/>
</dbReference>
<feature type="domain" description="ELMO" evidence="1">
    <location>
        <begin position="143"/>
        <end position="299"/>
    </location>
</feature>
<dbReference type="PANTHER" id="PTHR12771">
    <property type="entry name" value="ENGULFMENT AND CELL MOTILITY"/>
    <property type="match status" value="1"/>
</dbReference>
<reference evidence="2" key="1">
    <citation type="submission" date="2014-05" db="EMBL/GenBank/DDBJ databases">
        <authorList>
            <person name="Chronopoulou M."/>
        </authorList>
    </citation>
    <scope>NUCLEOTIDE SEQUENCE</scope>
    <source>
        <tissue evidence="2">Whole organism</tissue>
    </source>
</reference>
<name>A0A0K2TCL5_LEPSM</name>
<dbReference type="AlphaFoldDB" id="A0A0K2TCL5"/>
<protein>
    <submittedName>
        <fullName evidence="2">ELMO domaincontaining protein 2like [Bombus impatiens]</fullName>
    </submittedName>
</protein>
<dbReference type="Pfam" id="PF04727">
    <property type="entry name" value="ELMO_CED12"/>
    <property type="match status" value="1"/>
</dbReference>
<sequence length="315" mass="37003">MDILQTILLWILMKFRPIVKWFLRQTTRLCELQRICYGETPGAPRSIAVESSLTRSQSPEIFNVCQTLKKIVRDSKGIDEKAERAAIDAAINVILTTKKIKRELHKQFVQSLRACLTQIYGYKGLMEVVESIRAICYDSDNLEHEKKLVELWELLRPDFPLQKRVTKQWQDVGFQGEDPKTDFRGMGILGLENLLYFAREFNSPAKHILSHSHHPKHGYSFAIVGINMTHMAYTLLQDGSLKSHLWNVTEGRNTIDHFHHFYSYLFIEFDKFWLSEKPKDIMEFNRIRDLFENDIRNKLRDSNIRFKINIVIDTV</sequence>
<dbReference type="InterPro" id="IPR006816">
    <property type="entry name" value="ELMO_dom"/>
</dbReference>
<accession>A0A0K2TCL5</accession>
<dbReference type="InterPro" id="IPR050868">
    <property type="entry name" value="ELMO_domain-containing"/>
</dbReference>